<sequence length="64" mass="7058">MSATIEFYLAQAEKCSEEAAASSLVQVRERNLRAAAAWQGMADKLLYAEKLRAEKEQLIAAAKN</sequence>
<gene>
    <name evidence="1" type="ORF">SAMN06295937_100138</name>
</gene>
<dbReference type="EMBL" id="FUYP01000001">
    <property type="protein sequence ID" value="SKB25158.1"/>
    <property type="molecule type" value="Genomic_DNA"/>
</dbReference>
<reference evidence="2" key="1">
    <citation type="submission" date="2017-02" db="EMBL/GenBank/DDBJ databases">
        <authorList>
            <person name="Varghese N."/>
            <person name="Submissions S."/>
        </authorList>
    </citation>
    <scope>NUCLEOTIDE SEQUENCE [LARGE SCALE GENOMIC DNA]</scope>
    <source>
        <strain evidence="2">R11H</strain>
    </source>
</reference>
<dbReference type="Proteomes" id="UP000190044">
    <property type="component" value="Unassembled WGS sequence"/>
</dbReference>
<organism evidence="1 2">
    <name type="scientific">Sphingopyxis flava</name>
    <dbReference type="NCBI Taxonomy" id="1507287"/>
    <lineage>
        <taxon>Bacteria</taxon>
        <taxon>Pseudomonadati</taxon>
        <taxon>Pseudomonadota</taxon>
        <taxon>Alphaproteobacteria</taxon>
        <taxon>Sphingomonadales</taxon>
        <taxon>Sphingomonadaceae</taxon>
        <taxon>Sphingopyxis</taxon>
    </lineage>
</organism>
<protein>
    <submittedName>
        <fullName evidence="1">Uncharacterized protein</fullName>
    </submittedName>
</protein>
<evidence type="ECO:0000313" key="1">
    <source>
        <dbReference type="EMBL" id="SKB25158.1"/>
    </source>
</evidence>
<proteinExistence type="predicted"/>
<dbReference type="OrthoDB" id="7411138at2"/>
<evidence type="ECO:0000313" key="2">
    <source>
        <dbReference type="Proteomes" id="UP000190044"/>
    </source>
</evidence>
<dbReference type="RefSeq" id="WP_053553702.1">
    <property type="nucleotide sequence ID" value="NZ_FUYP01000001.1"/>
</dbReference>
<keyword evidence="2" id="KW-1185">Reference proteome</keyword>
<accession>A0A1T4ZR46</accession>
<dbReference type="AlphaFoldDB" id="A0A1T4ZR46"/>
<name>A0A1T4ZR46_9SPHN</name>